<evidence type="ECO:0000256" key="1">
    <source>
        <dbReference type="ARBA" id="ARBA00004479"/>
    </source>
</evidence>
<comment type="subcellular location">
    <subcellularLocation>
        <location evidence="1">Membrane</location>
        <topology evidence="1">Single-pass type I membrane protein</topology>
    </subcellularLocation>
</comment>
<evidence type="ECO:0000313" key="12">
    <source>
        <dbReference type="Proteomes" id="UP000000226"/>
    </source>
</evidence>
<keyword evidence="6" id="KW-1133">Transmembrane helix</keyword>
<dbReference type="Proteomes" id="UP000000226">
    <property type="component" value="Chromosome 4"/>
</dbReference>
<dbReference type="PANTHER" id="PTHR48063">
    <property type="entry name" value="LRR RECEPTOR-LIKE KINASE"/>
    <property type="match status" value="1"/>
</dbReference>
<dbReference type="Gramene" id="ESW24257">
    <property type="protein sequence ID" value="ESW24257"/>
    <property type="gene ID" value="PHAVU_004G114900g"/>
</dbReference>
<evidence type="ECO:0000256" key="5">
    <source>
        <dbReference type="ARBA" id="ARBA00022737"/>
    </source>
</evidence>
<dbReference type="OMA" id="NIFIWII"/>
<evidence type="ECO:0000313" key="11">
    <source>
        <dbReference type="EMBL" id="ESW24257.1"/>
    </source>
</evidence>
<dbReference type="InterPro" id="IPR046956">
    <property type="entry name" value="RLP23-like"/>
</dbReference>
<keyword evidence="4" id="KW-0732">Signal</keyword>
<protein>
    <recommendedName>
        <fullName evidence="10">Leucine-rich repeat-containing N-terminal plant-type domain-containing protein</fullName>
    </recommendedName>
</protein>
<dbReference type="Pfam" id="PF00560">
    <property type="entry name" value="LRR_1"/>
    <property type="match status" value="2"/>
</dbReference>
<keyword evidence="3" id="KW-0812">Transmembrane</keyword>
<keyword evidence="8" id="KW-0675">Receptor</keyword>
<evidence type="ECO:0000256" key="3">
    <source>
        <dbReference type="ARBA" id="ARBA00022692"/>
    </source>
</evidence>
<evidence type="ECO:0000256" key="8">
    <source>
        <dbReference type="ARBA" id="ARBA00023170"/>
    </source>
</evidence>
<dbReference type="PANTHER" id="PTHR48063:SF63">
    <property type="entry name" value="LEUCINE-RICH RECEPTOR-LIKE KINASE FAMILY PROTEIN"/>
    <property type="match status" value="1"/>
</dbReference>
<keyword evidence="7" id="KW-0472">Membrane</keyword>
<evidence type="ECO:0000256" key="7">
    <source>
        <dbReference type="ARBA" id="ARBA00023136"/>
    </source>
</evidence>
<evidence type="ECO:0000256" key="9">
    <source>
        <dbReference type="ARBA" id="ARBA00023180"/>
    </source>
</evidence>
<dbReference type="STRING" id="3885.V7C278"/>
<gene>
    <name evidence="11" type="ORF">PHAVU_004G114900g</name>
</gene>
<keyword evidence="9" id="KW-0325">Glycoprotein</keyword>
<dbReference type="Pfam" id="PF08263">
    <property type="entry name" value="LRRNT_2"/>
    <property type="match status" value="1"/>
</dbReference>
<accession>V7C278</accession>
<dbReference type="AlphaFoldDB" id="V7C278"/>
<dbReference type="SMR" id="V7C278"/>
<dbReference type="eggNOG" id="KOG0619">
    <property type="taxonomic scope" value="Eukaryota"/>
</dbReference>
<dbReference type="InterPro" id="IPR013210">
    <property type="entry name" value="LRR_N_plant-typ"/>
</dbReference>
<keyword evidence="5" id="KW-0677">Repeat</keyword>
<name>V7C278_PHAVU</name>
<dbReference type="InterPro" id="IPR001611">
    <property type="entry name" value="Leu-rich_rpt"/>
</dbReference>
<evidence type="ECO:0000256" key="4">
    <source>
        <dbReference type="ARBA" id="ARBA00022729"/>
    </source>
</evidence>
<proteinExistence type="predicted"/>
<dbReference type="GO" id="GO:0016020">
    <property type="term" value="C:membrane"/>
    <property type="evidence" value="ECO:0007669"/>
    <property type="project" value="UniProtKB-SubCell"/>
</dbReference>
<dbReference type="Gene3D" id="3.80.10.10">
    <property type="entry name" value="Ribonuclease Inhibitor"/>
    <property type="match status" value="1"/>
</dbReference>
<evidence type="ECO:0000259" key="10">
    <source>
        <dbReference type="Pfam" id="PF08263"/>
    </source>
</evidence>
<keyword evidence="12" id="KW-1185">Reference proteome</keyword>
<evidence type="ECO:0000256" key="2">
    <source>
        <dbReference type="ARBA" id="ARBA00022614"/>
    </source>
</evidence>
<dbReference type="SUPFAM" id="SSF52058">
    <property type="entry name" value="L domain-like"/>
    <property type="match status" value="1"/>
</dbReference>
<feature type="domain" description="Leucine-rich repeat-containing N-terminal plant-type" evidence="10">
    <location>
        <begin position="2"/>
        <end position="37"/>
    </location>
</feature>
<feature type="non-terminal residue" evidence="11">
    <location>
        <position position="1"/>
    </location>
</feature>
<sequence length="228" mass="25906">ETLLKLKHHLKDTSNRLSSWNATVDSNCCHWVGVLCNNITLHLNTEPSFFHEDVFNQQTYEDYSRSVFSREINPCLVDLKYLNYLDFSGNHFGNMPIPSFIATMTSLTHLNLSYAGFDGNIPPQIGNLSNLFYLDLGSNYLFAENIDWVSSLSKLRYLDLSGMFLRTPGIGNIPSHIGNLSNLVYLHLQSYSMFPQNLHCLSSLSKLEHLGLGGIILQNRTEMNKRVN</sequence>
<dbReference type="OrthoDB" id="1436366at2759"/>
<keyword evidence="2" id="KW-0433">Leucine-rich repeat</keyword>
<dbReference type="EMBL" id="CM002291">
    <property type="protein sequence ID" value="ESW24257.1"/>
    <property type="molecule type" value="Genomic_DNA"/>
</dbReference>
<dbReference type="InterPro" id="IPR032675">
    <property type="entry name" value="LRR_dom_sf"/>
</dbReference>
<reference evidence="12" key="1">
    <citation type="journal article" date="2014" name="Nat. Genet.">
        <title>A reference genome for common bean and genome-wide analysis of dual domestications.</title>
        <authorList>
            <person name="Schmutz J."/>
            <person name="McClean P.E."/>
            <person name="Mamidi S."/>
            <person name="Wu G.A."/>
            <person name="Cannon S.B."/>
            <person name="Grimwood J."/>
            <person name="Jenkins J."/>
            <person name="Shu S."/>
            <person name="Song Q."/>
            <person name="Chavarro C."/>
            <person name="Torres-Torres M."/>
            <person name="Geffroy V."/>
            <person name="Moghaddam S.M."/>
            <person name="Gao D."/>
            <person name="Abernathy B."/>
            <person name="Barry K."/>
            <person name="Blair M."/>
            <person name="Brick M.A."/>
            <person name="Chovatia M."/>
            <person name="Gepts P."/>
            <person name="Goodstein D.M."/>
            <person name="Gonzales M."/>
            <person name="Hellsten U."/>
            <person name="Hyten D.L."/>
            <person name="Jia G."/>
            <person name="Kelly J.D."/>
            <person name="Kudrna D."/>
            <person name="Lee R."/>
            <person name="Richard M.M."/>
            <person name="Miklas P.N."/>
            <person name="Osorno J.M."/>
            <person name="Rodrigues J."/>
            <person name="Thareau V."/>
            <person name="Urrea C.A."/>
            <person name="Wang M."/>
            <person name="Yu Y."/>
            <person name="Zhang M."/>
            <person name="Wing R.A."/>
            <person name="Cregan P.B."/>
            <person name="Rokhsar D.S."/>
            <person name="Jackson S.A."/>
        </authorList>
    </citation>
    <scope>NUCLEOTIDE SEQUENCE [LARGE SCALE GENOMIC DNA]</scope>
    <source>
        <strain evidence="12">cv. G19833</strain>
    </source>
</reference>
<evidence type="ECO:0000256" key="6">
    <source>
        <dbReference type="ARBA" id="ARBA00022989"/>
    </source>
</evidence>
<organism evidence="11 12">
    <name type="scientific">Phaseolus vulgaris</name>
    <name type="common">Kidney bean</name>
    <name type="synonym">French bean</name>
    <dbReference type="NCBI Taxonomy" id="3885"/>
    <lineage>
        <taxon>Eukaryota</taxon>
        <taxon>Viridiplantae</taxon>
        <taxon>Streptophyta</taxon>
        <taxon>Embryophyta</taxon>
        <taxon>Tracheophyta</taxon>
        <taxon>Spermatophyta</taxon>
        <taxon>Magnoliopsida</taxon>
        <taxon>eudicotyledons</taxon>
        <taxon>Gunneridae</taxon>
        <taxon>Pentapetalae</taxon>
        <taxon>rosids</taxon>
        <taxon>fabids</taxon>
        <taxon>Fabales</taxon>
        <taxon>Fabaceae</taxon>
        <taxon>Papilionoideae</taxon>
        <taxon>50 kb inversion clade</taxon>
        <taxon>NPAAA clade</taxon>
        <taxon>indigoferoid/millettioid clade</taxon>
        <taxon>Phaseoleae</taxon>
        <taxon>Phaseolus</taxon>
    </lineage>
</organism>